<evidence type="ECO:0000313" key="6">
    <source>
        <dbReference type="Proteomes" id="UP000679247"/>
    </source>
</evidence>
<evidence type="ECO:0000256" key="3">
    <source>
        <dbReference type="ARBA" id="ARBA00022746"/>
    </source>
</evidence>
<dbReference type="SFLD" id="SFLDS00005">
    <property type="entry name" value="Isoprenoid_Synthase_Type_I"/>
    <property type="match status" value="1"/>
</dbReference>
<dbReference type="SFLD" id="SFLDG01212">
    <property type="entry name" value="Phytoene_synthase_like"/>
    <property type="match status" value="1"/>
</dbReference>
<dbReference type="RefSeq" id="WP_214477162.1">
    <property type="nucleotide sequence ID" value="NZ_CP071709.1"/>
</dbReference>
<dbReference type="SUPFAM" id="SSF48576">
    <property type="entry name" value="Terpenoid synthases"/>
    <property type="match status" value="1"/>
</dbReference>
<keyword evidence="2" id="KW-0808">Transferase</keyword>
<evidence type="ECO:0000313" key="5">
    <source>
        <dbReference type="EMBL" id="QVY61902.1"/>
    </source>
</evidence>
<dbReference type="CDD" id="cd00683">
    <property type="entry name" value="Trans_IPPS_HH"/>
    <property type="match status" value="1"/>
</dbReference>
<dbReference type="Gene3D" id="1.10.600.10">
    <property type="entry name" value="Farnesyl Diphosphate Synthase"/>
    <property type="match status" value="1"/>
</dbReference>
<dbReference type="SFLD" id="SFLDG01018">
    <property type="entry name" value="Squalene/Phytoene_Synthase_Lik"/>
    <property type="match status" value="1"/>
</dbReference>
<comment type="pathway">
    <text evidence="1">Carotenoid biosynthesis.</text>
</comment>
<dbReference type="InterPro" id="IPR002060">
    <property type="entry name" value="Squ/phyt_synthse"/>
</dbReference>
<dbReference type="Pfam" id="PF00494">
    <property type="entry name" value="SQS_PSY"/>
    <property type="match status" value="1"/>
</dbReference>
<dbReference type="PROSITE" id="PS01045">
    <property type="entry name" value="SQUALEN_PHYTOEN_SYN_2"/>
    <property type="match status" value="1"/>
</dbReference>
<protein>
    <submittedName>
        <fullName evidence="5">Phytoene/squalene synthase family protein</fullName>
    </submittedName>
</protein>
<sequence>MISQMKVQLDQDYNYCENIIRQYSNSFYYTFKQLPEEKARAVFAIYAFCRSADDILDQAFLTKEEKVQQLQQLENDLRSFEHFEEKSTPLWRALRDVFNRYPMKIEPFYHQIQGQKMDIHFNAMNTIDDVEIYSYLVAGSVGLMLLPILTDKVKPEAEKAAVQLGIAMQMTNILRDIGEDFDMLERVYLPISEMNRFNYSMKELEKHIINDSFIQLWERLAGRAEDQYDFFEDHISLFAADSRFQVLMAARVYRQYLSIIRHKNYNCFTEKSSIKRSDVERIASLTMIEFESKRERSGSR</sequence>
<dbReference type="InterPro" id="IPR008949">
    <property type="entry name" value="Isoprenoid_synthase_dom_sf"/>
</dbReference>
<gene>
    <name evidence="5" type="ORF">J1899_01865</name>
</gene>
<reference evidence="5 6" key="1">
    <citation type="submission" date="2021-03" db="EMBL/GenBank/DDBJ databases">
        <title>The first data on the complete genome of the tetrodotoxin-producing bacterium.</title>
        <authorList>
            <person name="Melnikova D.I."/>
            <person name="Nijland R."/>
            <person name="Magarlamov T.Y."/>
        </authorList>
    </citation>
    <scope>NUCLEOTIDE SEQUENCE [LARGE SCALE GENOMIC DNA]</scope>
    <source>
        <strain evidence="5 6">1839</strain>
    </source>
</reference>
<evidence type="ECO:0000256" key="2">
    <source>
        <dbReference type="ARBA" id="ARBA00022679"/>
    </source>
</evidence>
<dbReference type="InterPro" id="IPR033904">
    <property type="entry name" value="Trans_IPPS_HH"/>
</dbReference>
<dbReference type="Proteomes" id="UP000679247">
    <property type="component" value="Chromosome"/>
</dbReference>
<dbReference type="InterPro" id="IPR019845">
    <property type="entry name" value="Squalene/phytoene_synthase_CS"/>
</dbReference>
<proteinExistence type="predicted"/>
<keyword evidence="4" id="KW-0175">Coiled coil</keyword>
<dbReference type="PANTHER" id="PTHR31480">
    <property type="entry name" value="BIFUNCTIONAL LYCOPENE CYCLASE/PHYTOENE SYNTHASE"/>
    <property type="match status" value="1"/>
</dbReference>
<dbReference type="InterPro" id="IPR044843">
    <property type="entry name" value="Trans_IPPS_bact-type"/>
</dbReference>
<evidence type="ECO:0000256" key="1">
    <source>
        <dbReference type="ARBA" id="ARBA00004829"/>
    </source>
</evidence>
<dbReference type="EMBL" id="CP071709">
    <property type="protein sequence ID" value="QVY61902.1"/>
    <property type="molecule type" value="Genomic_DNA"/>
</dbReference>
<name>A0ABX8FE19_9BACI</name>
<evidence type="ECO:0000256" key="4">
    <source>
        <dbReference type="SAM" id="Coils"/>
    </source>
</evidence>
<keyword evidence="3" id="KW-0125">Carotenoid biosynthesis</keyword>
<organism evidence="5 6">
    <name type="scientific">Cytobacillus gottheilii</name>
    <dbReference type="NCBI Taxonomy" id="859144"/>
    <lineage>
        <taxon>Bacteria</taxon>
        <taxon>Bacillati</taxon>
        <taxon>Bacillota</taxon>
        <taxon>Bacilli</taxon>
        <taxon>Bacillales</taxon>
        <taxon>Bacillaceae</taxon>
        <taxon>Cytobacillus</taxon>
    </lineage>
</organism>
<keyword evidence="6" id="KW-1185">Reference proteome</keyword>
<accession>A0ABX8FE19</accession>
<feature type="coiled-coil region" evidence="4">
    <location>
        <begin position="56"/>
        <end position="83"/>
    </location>
</feature>